<evidence type="ECO:0000313" key="6">
    <source>
        <dbReference type="Proteomes" id="UP001269271"/>
    </source>
</evidence>
<sequence length="280" mass="31779">MKKAMITGIVIFVGFFLAATLVWFVHDKDEYKKLKYDRAYSNVKMNNLNIDSYNSELTIKQGEHCGVKYYGDNDVKVYRTKDTLYIKEHKSDKRGYSVNINPFNQSKSKIEVTLPNKNINNLDVYSGFGNVNLDGINAKKGSIYQDNKYLKIQNSKFDNLSFKSDAGGVKIKNSDIFNSEFKTGVGNVEVNNSKLKKSLFVSELGYLNFTNMNSETDVKGSSKLDYIHLDYKDEPKNTLLKLHPGTGEAKVENKAFNKGKVGNSNNVIEFYTVKEDITIK</sequence>
<dbReference type="InterPro" id="IPR025164">
    <property type="entry name" value="Toastrack_DUF4097"/>
</dbReference>
<keyword evidence="6" id="KW-1185">Reference proteome</keyword>
<dbReference type="RefSeq" id="WP_011275335.1">
    <property type="nucleotide sequence ID" value="NZ_BKAY01000013.1"/>
</dbReference>
<evidence type="ECO:0000256" key="1">
    <source>
        <dbReference type="SAM" id="Phobius"/>
    </source>
</evidence>
<dbReference type="GeneID" id="93780414"/>
<dbReference type="EMBL" id="JAVSOO010000016">
    <property type="protein sequence ID" value="MDT4286804.1"/>
    <property type="molecule type" value="Genomic_DNA"/>
</dbReference>
<reference evidence="3 6" key="2">
    <citation type="submission" date="2023-08" db="EMBL/GenBank/DDBJ databases">
        <title>Genomic surveillance of Staphylococcus haemolyticus neonatal outbreak in southern France.</title>
        <authorList>
            <person name="Magnan C."/>
            <person name="Morsli M."/>
            <person name="Thiery B."/>
            <person name="Salipante F."/>
            <person name="Attar J."/>
            <person name="Massimo D.M."/>
            <person name="Ory J."/>
            <person name="Pantel A."/>
            <person name="Lavigne J.-P."/>
        </authorList>
    </citation>
    <scope>NUCLEOTIDE SEQUENCE [LARGE SCALE GENOMIC DNA]</scope>
    <source>
        <strain evidence="3 6">NSH026</strain>
    </source>
</reference>
<keyword evidence="1" id="KW-0812">Transmembrane</keyword>
<evidence type="ECO:0000313" key="4">
    <source>
        <dbReference type="EMBL" id="PPJ73291.1"/>
    </source>
</evidence>
<dbReference type="EMBL" id="PGWX01000353">
    <property type="protein sequence ID" value="PPJ73291.1"/>
    <property type="molecule type" value="Genomic_DNA"/>
</dbReference>
<dbReference type="OMA" id="YDFRFQT"/>
<accession>A0A2A1K916</accession>
<gene>
    <name evidence="4" type="ORF">CV019_09555</name>
    <name evidence="3" type="ORF">RO950_07190</name>
</gene>
<evidence type="ECO:0000313" key="3">
    <source>
        <dbReference type="EMBL" id="MDT4286804.1"/>
    </source>
</evidence>
<dbReference type="Pfam" id="PF13349">
    <property type="entry name" value="DUF4097"/>
    <property type="match status" value="1"/>
</dbReference>
<dbReference type="Proteomes" id="UP001269271">
    <property type="component" value="Unassembled WGS sequence"/>
</dbReference>
<feature type="transmembrane region" description="Helical" evidence="1">
    <location>
        <begin position="6"/>
        <end position="25"/>
    </location>
</feature>
<evidence type="ECO:0000313" key="5">
    <source>
        <dbReference type="Proteomes" id="UP000238153"/>
    </source>
</evidence>
<proteinExistence type="predicted"/>
<keyword evidence="1" id="KW-1133">Transmembrane helix</keyword>
<reference evidence="4 5" key="1">
    <citation type="submission" date="2017-11" db="EMBL/GenBank/DDBJ databases">
        <authorList>
            <person name="Founou R.C."/>
            <person name="Founou L."/>
            <person name="Allam M."/>
            <person name="Ismail A."/>
            <person name="Essack S.Y."/>
        </authorList>
    </citation>
    <scope>NUCLEOTIDE SEQUENCE [LARGE SCALE GENOMIC DNA]</scope>
    <source>
        <strain evidence="4 5">G811N2B1</strain>
    </source>
</reference>
<dbReference type="AlphaFoldDB" id="A0A2A1K916"/>
<name>A0A2A1K916_STAHA</name>
<feature type="domain" description="DUF4097" evidence="2">
    <location>
        <begin position="46"/>
        <end position="279"/>
    </location>
</feature>
<comment type="caution">
    <text evidence="4">The sequence shown here is derived from an EMBL/GenBank/DDBJ whole genome shotgun (WGS) entry which is preliminary data.</text>
</comment>
<dbReference type="STRING" id="1283.ShL2_00917"/>
<keyword evidence="1" id="KW-0472">Membrane</keyword>
<protein>
    <submittedName>
        <fullName evidence="3">DUF4097 family beta strand repeat-containing protein</fullName>
    </submittedName>
</protein>
<dbReference type="Proteomes" id="UP000238153">
    <property type="component" value="Unassembled WGS sequence"/>
</dbReference>
<dbReference type="KEGG" id="shh:ShL2_00917"/>
<evidence type="ECO:0000259" key="2">
    <source>
        <dbReference type="Pfam" id="PF13349"/>
    </source>
</evidence>
<organism evidence="4 5">
    <name type="scientific">Staphylococcus haemolyticus</name>
    <dbReference type="NCBI Taxonomy" id="1283"/>
    <lineage>
        <taxon>Bacteria</taxon>
        <taxon>Bacillati</taxon>
        <taxon>Bacillota</taxon>
        <taxon>Bacilli</taxon>
        <taxon>Bacillales</taxon>
        <taxon>Staphylococcaceae</taxon>
        <taxon>Staphylococcus</taxon>
    </lineage>
</organism>